<protein>
    <submittedName>
        <fullName evidence="1">Uncharacterized protein</fullName>
    </submittedName>
</protein>
<keyword evidence="2" id="KW-1185">Reference proteome</keyword>
<evidence type="ECO:0000313" key="2">
    <source>
        <dbReference type="Proteomes" id="UP000289738"/>
    </source>
</evidence>
<sequence length="77" mass="9071">MLEISFHYIKEYKLNPLPYPISLISLSSYSSLYSSSPSKMISTKKMIQIASKWQRQAAKQRKRIQWRKGANQNKSYI</sequence>
<dbReference type="Proteomes" id="UP000289738">
    <property type="component" value="Chromosome B03"/>
</dbReference>
<name>A0A445A7H3_ARAHY</name>
<reference evidence="1 2" key="1">
    <citation type="submission" date="2019-01" db="EMBL/GenBank/DDBJ databases">
        <title>Sequencing of cultivated peanut Arachis hypogaea provides insights into genome evolution and oil improvement.</title>
        <authorList>
            <person name="Chen X."/>
        </authorList>
    </citation>
    <scope>NUCLEOTIDE SEQUENCE [LARGE SCALE GENOMIC DNA]</scope>
    <source>
        <strain evidence="2">cv. Fuhuasheng</strain>
        <tissue evidence="1">Leaves</tissue>
    </source>
</reference>
<proteinExistence type="predicted"/>
<organism evidence="1 2">
    <name type="scientific">Arachis hypogaea</name>
    <name type="common">Peanut</name>
    <dbReference type="NCBI Taxonomy" id="3818"/>
    <lineage>
        <taxon>Eukaryota</taxon>
        <taxon>Viridiplantae</taxon>
        <taxon>Streptophyta</taxon>
        <taxon>Embryophyta</taxon>
        <taxon>Tracheophyta</taxon>
        <taxon>Spermatophyta</taxon>
        <taxon>Magnoliopsida</taxon>
        <taxon>eudicotyledons</taxon>
        <taxon>Gunneridae</taxon>
        <taxon>Pentapetalae</taxon>
        <taxon>rosids</taxon>
        <taxon>fabids</taxon>
        <taxon>Fabales</taxon>
        <taxon>Fabaceae</taxon>
        <taxon>Papilionoideae</taxon>
        <taxon>50 kb inversion clade</taxon>
        <taxon>dalbergioids sensu lato</taxon>
        <taxon>Dalbergieae</taxon>
        <taxon>Pterocarpus clade</taxon>
        <taxon>Arachis</taxon>
    </lineage>
</organism>
<comment type="caution">
    <text evidence="1">The sequence shown here is derived from an EMBL/GenBank/DDBJ whole genome shotgun (WGS) entry which is preliminary data.</text>
</comment>
<dbReference type="EMBL" id="SDMP01000013">
    <property type="protein sequence ID" value="RYR22403.1"/>
    <property type="molecule type" value="Genomic_DNA"/>
</dbReference>
<accession>A0A445A7H3</accession>
<gene>
    <name evidence="1" type="ORF">Ahy_B03g067683</name>
</gene>
<evidence type="ECO:0000313" key="1">
    <source>
        <dbReference type="EMBL" id="RYR22403.1"/>
    </source>
</evidence>
<dbReference type="AlphaFoldDB" id="A0A445A7H3"/>